<evidence type="ECO:0000313" key="13">
    <source>
        <dbReference type="Proteomes" id="UP000028582"/>
    </source>
</evidence>
<dbReference type="AlphaFoldDB" id="A0A081B3F1"/>
<keyword evidence="7" id="KW-0156">Chromatin regulator</keyword>
<protein>
    <recommendedName>
        <fullName evidence="3">Histone-lysine N-methyltransferase, H3 lysine-79 specific</fullName>
        <ecNumber evidence="2">2.1.1.360</ecNumber>
    </recommendedName>
    <alternativeName>
        <fullName evidence="9">Histone H3-K79 methyltransferase</fullName>
    </alternativeName>
</protein>
<evidence type="ECO:0000256" key="7">
    <source>
        <dbReference type="ARBA" id="ARBA00022853"/>
    </source>
</evidence>
<keyword evidence="8" id="KW-0539">Nucleus</keyword>
<keyword evidence="6" id="KW-0949">S-adenosyl-L-methionine</keyword>
<dbReference type="GO" id="GO:0140956">
    <property type="term" value="F:histone H3K79 trimethyltransferase activity"/>
    <property type="evidence" value="ECO:0007669"/>
    <property type="project" value="UniProtKB-EC"/>
</dbReference>
<evidence type="ECO:0000256" key="6">
    <source>
        <dbReference type="ARBA" id="ARBA00022691"/>
    </source>
</evidence>
<dbReference type="InterPro" id="IPR029063">
    <property type="entry name" value="SAM-dependent_MTases_sf"/>
</dbReference>
<keyword evidence="5" id="KW-0808">Transferase</keyword>
<dbReference type="Gene3D" id="3.40.50.150">
    <property type="entry name" value="Vaccinia Virus protein VP39"/>
    <property type="match status" value="1"/>
</dbReference>
<organism evidence="12 13">
    <name type="scientific">Phytophthora nicotianae P1976</name>
    <dbReference type="NCBI Taxonomy" id="1317066"/>
    <lineage>
        <taxon>Eukaryota</taxon>
        <taxon>Sar</taxon>
        <taxon>Stramenopiles</taxon>
        <taxon>Oomycota</taxon>
        <taxon>Peronosporomycetes</taxon>
        <taxon>Peronosporales</taxon>
        <taxon>Peronosporaceae</taxon>
        <taxon>Phytophthora</taxon>
    </lineage>
</organism>
<dbReference type="InterPro" id="IPR030445">
    <property type="entry name" value="H3-K79_meTrfase"/>
</dbReference>
<proteinExistence type="predicted"/>
<dbReference type="SUPFAM" id="SSF53335">
    <property type="entry name" value="S-adenosyl-L-methionine-dependent methyltransferases"/>
    <property type="match status" value="1"/>
</dbReference>
<evidence type="ECO:0000256" key="4">
    <source>
        <dbReference type="ARBA" id="ARBA00022603"/>
    </source>
</evidence>
<dbReference type="GO" id="GO:0032259">
    <property type="term" value="P:methylation"/>
    <property type="evidence" value="ECO:0007669"/>
    <property type="project" value="UniProtKB-KW"/>
</dbReference>
<dbReference type="InterPro" id="IPR025789">
    <property type="entry name" value="DOT1_dom"/>
</dbReference>
<evidence type="ECO:0000256" key="8">
    <source>
        <dbReference type="ARBA" id="ARBA00023242"/>
    </source>
</evidence>
<sequence length="255" mass="27850">MQHRECQKYVSCSPFKPKRQYKKIYHSVSAADIRQGAGKPDENAGELLPTAVSSVIQMIGDISEDDVFLDVGAGLGNIVAQFALQTNAGQCLGIEKRAEVVYAGLQCVRSSAARLLNLLKVRVLIGDILDTPLSCCPPFQAASIVYLNDFLFEEPAKLAVREDLCEMPKARVIISTSLYCSRHRDKCQDPFCARWQLEETMYGRANVDKALVRAKVRHDGPGVGMLGNGCVGGSADPKFVQSVVVWDCRAAVQGL</sequence>
<dbReference type="Proteomes" id="UP000028582">
    <property type="component" value="Unassembled WGS sequence"/>
</dbReference>
<comment type="subcellular location">
    <subcellularLocation>
        <location evidence="1">Nucleus</location>
    </subcellularLocation>
</comment>
<evidence type="ECO:0000256" key="2">
    <source>
        <dbReference type="ARBA" id="ARBA00012190"/>
    </source>
</evidence>
<dbReference type="EC" id="2.1.1.360" evidence="2"/>
<evidence type="ECO:0000256" key="5">
    <source>
        <dbReference type="ARBA" id="ARBA00022679"/>
    </source>
</evidence>
<comment type="catalytic activity">
    <reaction evidence="10">
        <text>L-lysyl(79)-[histone H3] + 3 S-adenosyl-L-methionine = N(6),N(6),N(6)-trimethyl-L-lysyl(79)-[histone H3] + 3 S-adenosyl-L-homocysteine + 3 H(+)</text>
        <dbReference type="Rhea" id="RHEA:60328"/>
        <dbReference type="Rhea" id="RHEA-COMP:15549"/>
        <dbReference type="Rhea" id="RHEA-COMP:15552"/>
        <dbReference type="ChEBI" id="CHEBI:15378"/>
        <dbReference type="ChEBI" id="CHEBI:29969"/>
        <dbReference type="ChEBI" id="CHEBI:57856"/>
        <dbReference type="ChEBI" id="CHEBI:59789"/>
        <dbReference type="ChEBI" id="CHEBI:61961"/>
        <dbReference type="EC" id="2.1.1.360"/>
    </reaction>
</comment>
<dbReference type="CDD" id="cd02440">
    <property type="entry name" value="AdoMet_MTases"/>
    <property type="match status" value="1"/>
</dbReference>
<dbReference type="Pfam" id="PF08123">
    <property type="entry name" value="DOT1"/>
    <property type="match status" value="1"/>
</dbReference>
<dbReference type="PANTHER" id="PTHR21451:SF0">
    <property type="entry name" value="HISTONE-LYSINE N-METHYLTRANSFERASE, H3 LYSINE-79 SPECIFIC"/>
    <property type="match status" value="1"/>
</dbReference>
<dbReference type="OrthoDB" id="6417231at2759"/>
<name>A0A081B3F1_PHYNI</name>
<comment type="caution">
    <text evidence="12">The sequence shown here is derived from an EMBL/GenBank/DDBJ whole genome shotgun (WGS) entry which is preliminary data.</text>
</comment>
<gene>
    <name evidence="12" type="ORF">F444_00697</name>
</gene>
<feature type="domain" description="DOT1" evidence="11">
    <location>
        <begin position="41"/>
        <end position="184"/>
    </location>
</feature>
<dbReference type="PANTHER" id="PTHR21451">
    <property type="entry name" value="HISTONE H3 METHYLTRANSFERASE"/>
    <property type="match status" value="1"/>
</dbReference>
<evidence type="ECO:0000259" key="11">
    <source>
        <dbReference type="Pfam" id="PF08123"/>
    </source>
</evidence>
<dbReference type="GO" id="GO:0005634">
    <property type="term" value="C:nucleus"/>
    <property type="evidence" value="ECO:0007669"/>
    <property type="project" value="UniProtKB-SubCell"/>
</dbReference>
<dbReference type="EMBL" id="ANJA01000152">
    <property type="protein sequence ID" value="ETO85662.1"/>
    <property type="molecule type" value="Genomic_DNA"/>
</dbReference>
<evidence type="ECO:0000256" key="1">
    <source>
        <dbReference type="ARBA" id="ARBA00004123"/>
    </source>
</evidence>
<reference evidence="12 13" key="1">
    <citation type="submission" date="2013-11" db="EMBL/GenBank/DDBJ databases">
        <title>The Genome Sequence of Phytophthora parasitica P1976.</title>
        <authorList>
            <consortium name="The Broad Institute Genomics Platform"/>
            <person name="Russ C."/>
            <person name="Tyler B."/>
            <person name="Panabieres F."/>
            <person name="Shan W."/>
            <person name="Tripathy S."/>
            <person name="Grunwald N."/>
            <person name="Machado M."/>
            <person name="Johnson C.S."/>
            <person name="Walker B."/>
            <person name="Young S."/>
            <person name="Zeng Q."/>
            <person name="Gargeya S."/>
            <person name="Fitzgerald M."/>
            <person name="Haas B."/>
            <person name="Abouelleil A."/>
            <person name="Allen A.W."/>
            <person name="Alvarado L."/>
            <person name="Arachchi H.M."/>
            <person name="Berlin A.M."/>
            <person name="Chapman S.B."/>
            <person name="Gainer-Dewar J."/>
            <person name="Goldberg J."/>
            <person name="Griggs A."/>
            <person name="Gujja S."/>
            <person name="Hansen M."/>
            <person name="Howarth C."/>
            <person name="Imamovic A."/>
            <person name="Ireland A."/>
            <person name="Larimer J."/>
            <person name="McCowan C."/>
            <person name="Murphy C."/>
            <person name="Pearson M."/>
            <person name="Poon T.W."/>
            <person name="Priest M."/>
            <person name="Roberts A."/>
            <person name="Saif S."/>
            <person name="Shea T."/>
            <person name="Sisk P."/>
            <person name="Sykes S."/>
            <person name="Wortman J."/>
            <person name="Nusbaum C."/>
            <person name="Birren B."/>
        </authorList>
    </citation>
    <scope>NUCLEOTIDE SEQUENCE [LARGE SCALE GENOMIC DNA]</scope>
    <source>
        <strain evidence="12 13">P1976</strain>
    </source>
</reference>
<evidence type="ECO:0000256" key="3">
    <source>
        <dbReference type="ARBA" id="ARBA00020987"/>
    </source>
</evidence>
<accession>A0A081B3F1</accession>
<evidence type="ECO:0000256" key="10">
    <source>
        <dbReference type="ARBA" id="ARBA00047770"/>
    </source>
</evidence>
<dbReference type="GO" id="GO:0006281">
    <property type="term" value="P:DNA repair"/>
    <property type="evidence" value="ECO:0007669"/>
    <property type="project" value="TreeGrafter"/>
</dbReference>
<evidence type="ECO:0000313" key="12">
    <source>
        <dbReference type="EMBL" id="ETO85662.1"/>
    </source>
</evidence>
<evidence type="ECO:0000256" key="9">
    <source>
        <dbReference type="ARBA" id="ARBA00029821"/>
    </source>
</evidence>
<dbReference type="GO" id="GO:0000077">
    <property type="term" value="P:DNA damage checkpoint signaling"/>
    <property type="evidence" value="ECO:0007669"/>
    <property type="project" value="TreeGrafter"/>
</dbReference>
<keyword evidence="4" id="KW-0489">Methyltransferase</keyword>